<keyword evidence="3" id="KW-1185">Reference proteome</keyword>
<keyword evidence="1" id="KW-0472">Membrane</keyword>
<dbReference type="EMBL" id="GL870876">
    <property type="protein sequence ID" value="EIJ89574.1"/>
    <property type="molecule type" value="Genomic_DNA"/>
</dbReference>
<keyword evidence="1" id="KW-0812">Transmembrane</keyword>
<keyword evidence="1" id="KW-1133">Transmembrane helix</keyword>
<dbReference type="HOGENOM" id="CLU_031899_0_0_1"/>
<feature type="transmembrane region" description="Helical" evidence="1">
    <location>
        <begin position="376"/>
        <end position="400"/>
    </location>
</feature>
<evidence type="ECO:0000313" key="2">
    <source>
        <dbReference type="EMBL" id="EIJ89574.1"/>
    </source>
</evidence>
<evidence type="ECO:0000313" key="3">
    <source>
        <dbReference type="Proteomes" id="UP000002872"/>
    </source>
</evidence>
<dbReference type="VEuPathDB" id="MicrosporidiaDB:NEQG_00344"/>
<proteinExistence type="predicted"/>
<evidence type="ECO:0000256" key="1">
    <source>
        <dbReference type="SAM" id="Phobius"/>
    </source>
</evidence>
<protein>
    <submittedName>
        <fullName evidence="2">Uncharacterized protein</fullName>
    </submittedName>
</protein>
<accession>I3EK27</accession>
<organism evidence="2 3">
    <name type="scientific">Nematocida parisii (strain ERTm3)</name>
    <name type="common">Nematode killer fungus</name>
    <dbReference type="NCBI Taxonomy" id="935791"/>
    <lineage>
        <taxon>Eukaryota</taxon>
        <taxon>Fungi</taxon>
        <taxon>Fungi incertae sedis</taxon>
        <taxon>Microsporidia</taxon>
        <taxon>Nematocida</taxon>
    </lineage>
</organism>
<name>I3EK27_NEMP3</name>
<dbReference type="Proteomes" id="UP000002872">
    <property type="component" value="Unassembled WGS sequence"/>
</dbReference>
<dbReference type="InParanoid" id="I3EK27"/>
<reference evidence="2" key="1">
    <citation type="submission" date="2011-01" db="EMBL/GenBank/DDBJ databases">
        <title>The Genome Sequence of Nematocida parisii strain ERTm3.</title>
        <authorList>
            <consortium name="The Broad Institute Genome Sequencing Platform"/>
            <consortium name="The Broad Institute Genome Sequencing Center for Infectious Disease"/>
            <person name="Cuomo C."/>
            <person name="Troemel E."/>
            <person name="Young S.K."/>
            <person name="Zeng Q."/>
            <person name="Gargeya S."/>
            <person name="Fitzgerald M."/>
            <person name="Haas B."/>
            <person name="Abouelleil A."/>
            <person name="Alvarado L."/>
            <person name="Arachchi H.M."/>
            <person name="Berlin A."/>
            <person name="Chapman S.B."/>
            <person name="Gearin G."/>
            <person name="Goldberg J."/>
            <person name="Griggs A."/>
            <person name="Gujja S."/>
            <person name="Hansen M."/>
            <person name="Heiman D."/>
            <person name="Howarth C."/>
            <person name="Larimer J."/>
            <person name="Lui A."/>
            <person name="MacDonald P.J.P."/>
            <person name="McCowen C."/>
            <person name="Montmayeur A."/>
            <person name="Murphy C."/>
            <person name="Neiman D."/>
            <person name="Pearson M."/>
            <person name="Priest M."/>
            <person name="Roberts A."/>
            <person name="Saif S."/>
            <person name="Shea T."/>
            <person name="Sisk P."/>
            <person name="Stolte C."/>
            <person name="Sykes S."/>
            <person name="Wortman J."/>
            <person name="Nusbaum C."/>
            <person name="Birren B."/>
        </authorList>
    </citation>
    <scope>NUCLEOTIDE SEQUENCE</scope>
    <source>
        <strain evidence="2">ERTm3</strain>
    </source>
</reference>
<dbReference type="AlphaFoldDB" id="I3EK27"/>
<sequence>MSYSEDKLRIKLQTELFSSTGKVIPGLKDILIRILSDMNKQEPLFETKYAPLNNLAYNSLVLQILNSVNENSPYDENCIIAIVNKSIKNTKIIMNTIIDPNNHLSDYKKKHAYYDIMNNNHLVAAQVYKKRQNFFCHTINKLCALHNIYVLPDVILSSDALANLFEIVHSIDIPRIQRALEVILKHGDSLITINENGEEKSNIIELGLNNGDIYSLHLLTRVDTNDIHWLINIAYDSIFVESSSKHNNKYFSSLYYLLYFPIWQMCIKTETDHILSYIHKEVNNFQRSLDIFKGMKSLVIYDARVQFNINSIWKSPNFTFDTFKNNLVLKHTSSIIDKISVIANRPISTKVIITSEENNYQKTRNGNRYLNIKGKFARAFLVIMVIFALLLIFCGMFVLYPNEVNLFISNIFYFLFKKCKFSLH</sequence>
<dbReference type="STRING" id="935791.I3EK27"/>
<gene>
    <name evidence="2" type="ORF">NEQG_00344</name>
</gene>